<evidence type="ECO:0000313" key="1">
    <source>
        <dbReference type="EMBL" id="MCM2534490.1"/>
    </source>
</evidence>
<name>A0ABT0WFV5_9BACI</name>
<gene>
    <name evidence="1" type="ORF">NDK43_21785</name>
</gene>
<accession>A0ABT0WFV5</accession>
<comment type="caution">
    <text evidence="1">The sequence shown here is derived from an EMBL/GenBank/DDBJ whole genome shotgun (WGS) entry which is preliminary data.</text>
</comment>
<keyword evidence="2" id="KW-1185">Reference proteome</keyword>
<reference evidence="1 2" key="1">
    <citation type="submission" date="2022-06" db="EMBL/GenBank/DDBJ databases">
        <authorList>
            <person name="Jeon C.O."/>
        </authorList>
    </citation>
    <scope>NUCLEOTIDE SEQUENCE [LARGE SCALE GENOMIC DNA]</scope>
    <source>
        <strain evidence="1 2">KCTC 13943</strain>
    </source>
</reference>
<evidence type="ECO:0000313" key="2">
    <source>
        <dbReference type="Proteomes" id="UP001523262"/>
    </source>
</evidence>
<dbReference type="Proteomes" id="UP001523262">
    <property type="component" value="Unassembled WGS sequence"/>
</dbReference>
<protein>
    <submittedName>
        <fullName evidence="1">YkvS family protein</fullName>
    </submittedName>
</protein>
<dbReference type="EMBL" id="JAMQCR010000002">
    <property type="protein sequence ID" value="MCM2534490.1"/>
    <property type="molecule type" value="Genomic_DNA"/>
</dbReference>
<organism evidence="1 2">
    <name type="scientific">Neobacillus pocheonensis</name>
    <dbReference type="NCBI Taxonomy" id="363869"/>
    <lineage>
        <taxon>Bacteria</taxon>
        <taxon>Bacillati</taxon>
        <taxon>Bacillota</taxon>
        <taxon>Bacilli</taxon>
        <taxon>Bacillales</taxon>
        <taxon>Bacillaceae</taxon>
        <taxon>Neobacillus</taxon>
    </lineage>
</organism>
<dbReference type="InterPro" id="IPR018690">
    <property type="entry name" value="DUF2187"/>
</dbReference>
<sequence>MIFMAKKIAELGDHILFKNGIKGIVEKVNENSVIVNITENKTGLEFEGNRTVVAHKNYKVIHFA</sequence>
<dbReference type="Pfam" id="PF09953">
    <property type="entry name" value="DUF2187"/>
    <property type="match status" value="1"/>
</dbReference>
<proteinExistence type="predicted"/>